<comment type="subcellular location">
    <subcellularLocation>
        <location evidence="1 11">Cytoplasm</location>
    </subcellularLocation>
</comment>
<evidence type="ECO:0000256" key="7">
    <source>
        <dbReference type="ARBA" id="ARBA00022840"/>
    </source>
</evidence>
<dbReference type="InterPro" id="IPR009080">
    <property type="entry name" value="tRNAsynth_Ia_anticodon-bd"/>
</dbReference>
<organism evidence="15 16">
    <name type="scientific">Cellulosimicrobium arenosum</name>
    <dbReference type="NCBI Taxonomy" id="2708133"/>
    <lineage>
        <taxon>Bacteria</taxon>
        <taxon>Bacillati</taxon>
        <taxon>Actinomycetota</taxon>
        <taxon>Actinomycetes</taxon>
        <taxon>Micrococcales</taxon>
        <taxon>Promicromonosporaceae</taxon>
        <taxon>Cellulosimicrobium</taxon>
    </lineage>
</organism>
<dbReference type="NCBIfam" id="TIGR00456">
    <property type="entry name" value="argS"/>
    <property type="match status" value="1"/>
</dbReference>
<dbReference type="Pfam" id="PF03485">
    <property type="entry name" value="Arg_tRNA_synt_N"/>
    <property type="match status" value="1"/>
</dbReference>
<dbReference type="SMART" id="SM00836">
    <property type="entry name" value="DALR_1"/>
    <property type="match status" value="1"/>
</dbReference>
<dbReference type="InterPro" id="IPR005148">
    <property type="entry name" value="Arg-tRNA-synth_N"/>
</dbReference>
<dbReference type="GO" id="GO:0004814">
    <property type="term" value="F:arginine-tRNA ligase activity"/>
    <property type="evidence" value="ECO:0007669"/>
    <property type="project" value="UniProtKB-UniRule"/>
</dbReference>
<feature type="domain" description="Arginyl tRNA synthetase N-terminal" evidence="14">
    <location>
        <begin position="4"/>
        <end position="95"/>
    </location>
</feature>
<evidence type="ECO:0000256" key="10">
    <source>
        <dbReference type="ARBA" id="ARBA00049339"/>
    </source>
</evidence>
<dbReference type="RefSeq" id="WP_191829661.1">
    <property type="nucleotide sequence ID" value="NZ_JACYHB010000012.1"/>
</dbReference>
<evidence type="ECO:0000256" key="8">
    <source>
        <dbReference type="ARBA" id="ARBA00022917"/>
    </source>
</evidence>
<dbReference type="EC" id="6.1.1.19" evidence="11"/>
<dbReference type="GO" id="GO:0005524">
    <property type="term" value="F:ATP binding"/>
    <property type="evidence" value="ECO:0007669"/>
    <property type="project" value="UniProtKB-UniRule"/>
</dbReference>
<dbReference type="SUPFAM" id="SSF52374">
    <property type="entry name" value="Nucleotidylyl transferase"/>
    <property type="match status" value="1"/>
</dbReference>
<keyword evidence="4 11" id="KW-0963">Cytoplasm</keyword>
<keyword evidence="8 11" id="KW-0648">Protein biosynthesis</keyword>
<accession>A0A927PEW0</accession>
<dbReference type="Gene3D" id="3.40.50.620">
    <property type="entry name" value="HUPs"/>
    <property type="match status" value="1"/>
</dbReference>
<dbReference type="Pfam" id="PF05746">
    <property type="entry name" value="DALR_1"/>
    <property type="match status" value="1"/>
</dbReference>
<dbReference type="InterPro" id="IPR035684">
    <property type="entry name" value="ArgRS_core"/>
</dbReference>
<evidence type="ECO:0000256" key="4">
    <source>
        <dbReference type="ARBA" id="ARBA00022490"/>
    </source>
</evidence>
<keyword evidence="9 11" id="KW-0030">Aminoacyl-tRNA synthetase</keyword>
<dbReference type="GO" id="GO:0006420">
    <property type="term" value="P:arginyl-tRNA aminoacylation"/>
    <property type="evidence" value="ECO:0007669"/>
    <property type="project" value="UniProtKB-UniRule"/>
</dbReference>
<dbReference type="InterPro" id="IPR008909">
    <property type="entry name" value="DALR_anticod-bd"/>
</dbReference>
<evidence type="ECO:0000313" key="16">
    <source>
        <dbReference type="Proteomes" id="UP000610846"/>
    </source>
</evidence>
<keyword evidence="6 11" id="KW-0547">Nucleotide-binding</keyword>
<dbReference type="HAMAP" id="MF_00123">
    <property type="entry name" value="Arg_tRNA_synth"/>
    <property type="match status" value="1"/>
</dbReference>
<dbReference type="InterPro" id="IPR001412">
    <property type="entry name" value="aa-tRNA-synth_I_CS"/>
</dbReference>
<dbReference type="Gene3D" id="3.30.1360.70">
    <property type="entry name" value="Arginyl tRNA synthetase N-terminal domain"/>
    <property type="match status" value="1"/>
</dbReference>
<dbReference type="SMART" id="SM01016">
    <property type="entry name" value="Arg_tRNA_synt_N"/>
    <property type="match status" value="1"/>
</dbReference>
<keyword evidence="7 11" id="KW-0067">ATP-binding</keyword>
<dbReference type="InterPro" id="IPR001278">
    <property type="entry name" value="Arg-tRNA-ligase"/>
</dbReference>
<dbReference type="PANTHER" id="PTHR11956:SF5">
    <property type="entry name" value="ARGININE--TRNA LIGASE, CYTOPLASMIC"/>
    <property type="match status" value="1"/>
</dbReference>
<keyword evidence="5 11" id="KW-0436">Ligase</keyword>
<protein>
    <recommendedName>
        <fullName evidence="11">Arginine--tRNA ligase</fullName>
        <ecNumber evidence="11">6.1.1.19</ecNumber>
    </recommendedName>
    <alternativeName>
        <fullName evidence="11">Arginyl-tRNA synthetase</fullName>
        <shortName evidence="11">ArgRS</shortName>
    </alternativeName>
</protein>
<evidence type="ECO:0000256" key="6">
    <source>
        <dbReference type="ARBA" id="ARBA00022741"/>
    </source>
</evidence>
<dbReference type="Proteomes" id="UP000610846">
    <property type="component" value="Unassembled WGS sequence"/>
</dbReference>
<evidence type="ECO:0000256" key="1">
    <source>
        <dbReference type="ARBA" id="ARBA00004496"/>
    </source>
</evidence>
<feature type="short sequence motif" description="'HIGH' region" evidence="11">
    <location>
        <begin position="132"/>
        <end position="142"/>
    </location>
</feature>
<evidence type="ECO:0000313" key="15">
    <source>
        <dbReference type="EMBL" id="MBD8080073.1"/>
    </source>
</evidence>
<keyword evidence="16" id="KW-1185">Reference proteome</keyword>
<name>A0A927PEW0_9MICO</name>
<dbReference type="Gene3D" id="1.10.730.10">
    <property type="entry name" value="Isoleucyl-tRNA Synthetase, Domain 1"/>
    <property type="match status" value="1"/>
</dbReference>
<comment type="caution">
    <text evidence="15">The sequence shown here is derived from an EMBL/GenBank/DDBJ whole genome shotgun (WGS) entry which is preliminary data.</text>
</comment>
<evidence type="ECO:0000259" key="13">
    <source>
        <dbReference type="SMART" id="SM00836"/>
    </source>
</evidence>
<proteinExistence type="inferred from homology"/>
<comment type="similarity">
    <text evidence="2 11 12">Belongs to the class-I aminoacyl-tRNA synthetase family.</text>
</comment>
<dbReference type="PANTHER" id="PTHR11956">
    <property type="entry name" value="ARGINYL-TRNA SYNTHETASE"/>
    <property type="match status" value="1"/>
</dbReference>
<dbReference type="InterPro" id="IPR014729">
    <property type="entry name" value="Rossmann-like_a/b/a_fold"/>
</dbReference>
<sequence length="561" mass="60593">MTPDELSEALSAALAAAVADGTLALPADAVPASVHVERPRQREHGDWATNVALQLAKKAGTTPRAIAEDLAARLASTSGIRSVDVAGPGFLNITLDAAAAGELARTVVEAGPAYGRGESESGKRVNLEFVSANPTGPIHIGGVRWAAVGDSLARVLEASGADVTREYYFNDHGAQIDRFARSLLARARGLEAPEDGYGGEYVSEIADAVIADAVAAGEPDPRTLPDADAQEVFRSRGVDRMFSEIRTALHDFGVDFDVYFHEDSLHESGAVDRAVGRLRDAGRMFERDGASWLRTSDFGDDKDRVVIKSDGEAAYIAGDIAYYLDKRERGFDEVIIMLGADHHGYVGRMMAVCAAFGDTPGENLQILIGQLVNLVKDGVPVRMSKRAGTVVTLEDLVDAVGVDAARYSLARSSVDSSIDLDLDLLTRATNENPVYYVQYAHSRTCAVDRNAADRDVARADGFDPALLDHATEAALIGRLTEFPRIVAQAAELREPHRVARYLEALAGDYHSWYQQKDRRVLPYPDEDVTDTHRTRLWLNDAVRQVLANGLGLLGVSAPERM</sequence>
<comment type="subunit">
    <text evidence="3 11">Monomer.</text>
</comment>
<dbReference type="AlphaFoldDB" id="A0A927PEW0"/>
<reference evidence="15" key="2">
    <citation type="submission" date="2020-09" db="EMBL/GenBank/DDBJ databases">
        <authorList>
            <person name="Yu Y."/>
        </authorList>
    </citation>
    <scope>NUCLEOTIDE SEQUENCE</scope>
    <source>
        <strain evidence="15">KCTC 49039</strain>
    </source>
</reference>
<evidence type="ECO:0000256" key="5">
    <source>
        <dbReference type="ARBA" id="ARBA00022598"/>
    </source>
</evidence>
<dbReference type="InterPro" id="IPR036695">
    <property type="entry name" value="Arg-tRNA-synth_N_sf"/>
</dbReference>
<dbReference type="PROSITE" id="PS00178">
    <property type="entry name" value="AA_TRNA_LIGASE_I"/>
    <property type="match status" value="1"/>
</dbReference>
<dbReference type="CDD" id="cd00671">
    <property type="entry name" value="ArgRS_core"/>
    <property type="match status" value="1"/>
</dbReference>
<dbReference type="FunFam" id="3.40.50.620:FF:000062">
    <property type="entry name" value="Arginine--tRNA ligase"/>
    <property type="match status" value="1"/>
</dbReference>
<dbReference type="FunFam" id="1.10.730.10:FF:000008">
    <property type="entry name" value="Arginine--tRNA ligase"/>
    <property type="match status" value="1"/>
</dbReference>
<dbReference type="EMBL" id="JACYHB010000012">
    <property type="protein sequence ID" value="MBD8080073.1"/>
    <property type="molecule type" value="Genomic_DNA"/>
</dbReference>
<evidence type="ECO:0000256" key="11">
    <source>
        <dbReference type="HAMAP-Rule" id="MF_00123"/>
    </source>
</evidence>
<evidence type="ECO:0000256" key="9">
    <source>
        <dbReference type="ARBA" id="ARBA00023146"/>
    </source>
</evidence>
<evidence type="ECO:0000256" key="12">
    <source>
        <dbReference type="RuleBase" id="RU363038"/>
    </source>
</evidence>
<gene>
    <name evidence="11" type="primary">argS</name>
    <name evidence="15" type="ORF">IF651_13520</name>
</gene>
<evidence type="ECO:0000259" key="14">
    <source>
        <dbReference type="SMART" id="SM01016"/>
    </source>
</evidence>
<dbReference type="SUPFAM" id="SSF47323">
    <property type="entry name" value="Anticodon-binding domain of a subclass of class I aminoacyl-tRNA synthetases"/>
    <property type="match status" value="1"/>
</dbReference>
<evidence type="ECO:0000256" key="3">
    <source>
        <dbReference type="ARBA" id="ARBA00011245"/>
    </source>
</evidence>
<comment type="catalytic activity">
    <reaction evidence="10 11">
        <text>tRNA(Arg) + L-arginine + ATP = L-arginyl-tRNA(Arg) + AMP + diphosphate</text>
        <dbReference type="Rhea" id="RHEA:20301"/>
        <dbReference type="Rhea" id="RHEA-COMP:9658"/>
        <dbReference type="Rhea" id="RHEA-COMP:9673"/>
        <dbReference type="ChEBI" id="CHEBI:30616"/>
        <dbReference type="ChEBI" id="CHEBI:32682"/>
        <dbReference type="ChEBI" id="CHEBI:33019"/>
        <dbReference type="ChEBI" id="CHEBI:78442"/>
        <dbReference type="ChEBI" id="CHEBI:78513"/>
        <dbReference type="ChEBI" id="CHEBI:456215"/>
        <dbReference type="EC" id="6.1.1.19"/>
    </reaction>
</comment>
<dbReference type="SUPFAM" id="SSF55190">
    <property type="entry name" value="Arginyl-tRNA synthetase (ArgRS), N-terminal 'additional' domain"/>
    <property type="match status" value="1"/>
</dbReference>
<reference evidence="15" key="1">
    <citation type="journal article" date="2018" name="Curr. Microbiol.">
        <title>Cellulosimicrobium arenosum sp. nov., Isolated from Marine Sediment Sand.</title>
        <authorList>
            <person name="Oh M."/>
            <person name="Kim J.H."/>
            <person name="Yoon J.H."/>
            <person name="Schumann P."/>
            <person name="Kim W."/>
        </authorList>
    </citation>
    <scope>NUCLEOTIDE SEQUENCE</scope>
    <source>
        <strain evidence="15">KCTC 49039</strain>
    </source>
</reference>
<evidence type="ECO:0000256" key="2">
    <source>
        <dbReference type="ARBA" id="ARBA00005594"/>
    </source>
</evidence>
<feature type="domain" description="DALR anticodon binding" evidence="13">
    <location>
        <begin position="437"/>
        <end position="561"/>
    </location>
</feature>
<dbReference type="Pfam" id="PF00750">
    <property type="entry name" value="tRNA-synt_1d"/>
    <property type="match status" value="2"/>
</dbReference>
<dbReference type="GO" id="GO:0005737">
    <property type="term" value="C:cytoplasm"/>
    <property type="evidence" value="ECO:0007669"/>
    <property type="project" value="UniProtKB-SubCell"/>
</dbReference>
<dbReference type="PRINTS" id="PR01038">
    <property type="entry name" value="TRNASYNTHARG"/>
</dbReference>